<dbReference type="Proteomes" id="UP000315711">
    <property type="component" value="Unassembled WGS sequence"/>
</dbReference>
<dbReference type="EMBL" id="VLKZ01000004">
    <property type="protein sequence ID" value="TWI57194.1"/>
    <property type="molecule type" value="Genomic_DNA"/>
</dbReference>
<comment type="caution">
    <text evidence="1">The sequence shown here is derived from an EMBL/GenBank/DDBJ whole genome shotgun (WGS) entry which is preliminary data.</text>
</comment>
<protein>
    <submittedName>
        <fullName evidence="1">Uncharacterized protein</fullName>
    </submittedName>
</protein>
<dbReference type="AlphaFoldDB" id="A0A562QKE2"/>
<organism evidence="1 2">
    <name type="scientific">Halalkalibacter nanhaiisediminis</name>
    <dbReference type="NCBI Taxonomy" id="688079"/>
    <lineage>
        <taxon>Bacteria</taxon>
        <taxon>Bacillati</taxon>
        <taxon>Bacillota</taxon>
        <taxon>Bacilli</taxon>
        <taxon>Bacillales</taxon>
        <taxon>Bacillaceae</taxon>
        <taxon>Halalkalibacter</taxon>
    </lineage>
</organism>
<gene>
    <name evidence="1" type="ORF">IQ10_01900</name>
</gene>
<dbReference type="OrthoDB" id="2943323at2"/>
<name>A0A562QKE2_9BACI</name>
<sequence length="65" mass="7715">MKKQLDEPFFSYWNGKSQFSLKKDNKSETEIHADEHYLSLKKAIQQEALNRWSLTSSEKPLIKQD</sequence>
<keyword evidence="2" id="KW-1185">Reference proteome</keyword>
<proteinExistence type="predicted"/>
<dbReference type="RefSeq" id="WP_144450207.1">
    <property type="nucleotide sequence ID" value="NZ_VLKZ01000004.1"/>
</dbReference>
<evidence type="ECO:0000313" key="1">
    <source>
        <dbReference type="EMBL" id="TWI57194.1"/>
    </source>
</evidence>
<reference evidence="1 2" key="1">
    <citation type="journal article" date="2015" name="Stand. Genomic Sci.">
        <title>Genomic Encyclopedia of Bacterial and Archaeal Type Strains, Phase III: the genomes of soil and plant-associated and newly described type strains.</title>
        <authorList>
            <person name="Whitman W.B."/>
            <person name="Woyke T."/>
            <person name="Klenk H.P."/>
            <person name="Zhou Y."/>
            <person name="Lilburn T.G."/>
            <person name="Beck B.J."/>
            <person name="De Vos P."/>
            <person name="Vandamme P."/>
            <person name="Eisen J.A."/>
            <person name="Garrity G."/>
            <person name="Hugenholtz P."/>
            <person name="Kyrpides N.C."/>
        </authorList>
    </citation>
    <scope>NUCLEOTIDE SEQUENCE [LARGE SCALE GENOMIC DNA]</scope>
    <source>
        <strain evidence="1 2">CGMCC 1.10116</strain>
    </source>
</reference>
<accession>A0A562QKE2</accession>
<evidence type="ECO:0000313" key="2">
    <source>
        <dbReference type="Proteomes" id="UP000315711"/>
    </source>
</evidence>